<evidence type="ECO:0000256" key="2">
    <source>
        <dbReference type="SAM" id="Phobius"/>
    </source>
</evidence>
<evidence type="ECO:0000313" key="5">
    <source>
        <dbReference type="Proteomes" id="UP000028837"/>
    </source>
</evidence>
<dbReference type="OrthoDB" id="10547107at2759"/>
<evidence type="ECO:0000256" key="3">
    <source>
        <dbReference type="SAM" id="SignalP"/>
    </source>
</evidence>
<dbReference type="EMBL" id="AHZU02000458">
    <property type="protein sequence ID" value="KFG44068.1"/>
    <property type="molecule type" value="Genomic_DNA"/>
</dbReference>
<feature type="compositionally biased region" description="Basic and acidic residues" evidence="1">
    <location>
        <begin position="58"/>
        <end position="67"/>
    </location>
</feature>
<feature type="signal peptide" evidence="3">
    <location>
        <begin position="1"/>
        <end position="25"/>
    </location>
</feature>
<comment type="caution">
    <text evidence="4">The sequence shown here is derived from an EMBL/GenBank/DDBJ whole genome shotgun (WGS) entry which is preliminary data.</text>
</comment>
<proteinExistence type="predicted"/>
<evidence type="ECO:0000256" key="1">
    <source>
        <dbReference type="SAM" id="MobiDB-lite"/>
    </source>
</evidence>
<dbReference type="AlphaFoldDB" id="A0A086KI50"/>
<protein>
    <submittedName>
        <fullName evidence="4">Putative transmembrane protein</fullName>
    </submittedName>
</protein>
<evidence type="ECO:0000313" key="4">
    <source>
        <dbReference type="EMBL" id="KFG44068.1"/>
    </source>
</evidence>
<feature type="chain" id="PRO_5001809172" evidence="3">
    <location>
        <begin position="26"/>
        <end position="170"/>
    </location>
</feature>
<feature type="transmembrane region" description="Helical" evidence="2">
    <location>
        <begin position="90"/>
        <end position="111"/>
    </location>
</feature>
<reference evidence="4 5" key="1">
    <citation type="submission" date="2014-02" db="EMBL/GenBank/DDBJ databases">
        <authorList>
            <person name="Sibley D."/>
            <person name="Venepally P."/>
            <person name="Karamycheva S."/>
            <person name="Hadjithomas M."/>
            <person name="Khan A."/>
            <person name="Brunk B."/>
            <person name="Roos D."/>
            <person name="Caler E."/>
            <person name="Lorenzi H."/>
        </authorList>
    </citation>
    <scope>NUCLEOTIDE SEQUENCE [LARGE SCALE GENOMIC DNA]</scope>
    <source>
        <strain evidence="4 5">GAB2-2007-GAL-DOM2</strain>
    </source>
</reference>
<sequence length="170" mass="17060">MARPTRGTLFLFFACLLIPLCFVAAHEAASSVETESLSAAEGGGENTKTNDGSAEELAGDKDGDKVLSGRSSRTGRLAKQFSPALKNKSAVIGASALTALLLVFLTAVLLSSGGNGVLASPEKAQGSRIAGLNSKTVAGAAVLSAAAAAAVSYYLGAPEKLWSIVADSSS</sequence>
<dbReference type="Proteomes" id="UP000028837">
    <property type="component" value="Unassembled WGS sequence"/>
</dbReference>
<keyword evidence="2" id="KW-1133">Transmembrane helix</keyword>
<name>A0A086KI50_TOXGO</name>
<feature type="region of interest" description="Disordered" evidence="1">
    <location>
        <begin position="36"/>
        <end position="71"/>
    </location>
</feature>
<keyword evidence="2" id="KW-0472">Membrane</keyword>
<accession>A0A086KI50</accession>
<keyword evidence="2 4" id="KW-0812">Transmembrane</keyword>
<organism evidence="4 5">
    <name type="scientific">Toxoplasma gondii GAB2-2007-GAL-DOM2</name>
    <dbReference type="NCBI Taxonomy" id="1130820"/>
    <lineage>
        <taxon>Eukaryota</taxon>
        <taxon>Sar</taxon>
        <taxon>Alveolata</taxon>
        <taxon>Apicomplexa</taxon>
        <taxon>Conoidasida</taxon>
        <taxon>Coccidia</taxon>
        <taxon>Eucoccidiorida</taxon>
        <taxon>Eimeriorina</taxon>
        <taxon>Sarcocystidae</taxon>
        <taxon>Toxoplasma</taxon>
    </lineage>
</organism>
<keyword evidence="3" id="KW-0732">Signal</keyword>
<dbReference type="VEuPathDB" id="ToxoDB:TGDOM2_312690"/>
<gene>
    <name evidence="4" type="ORF">TGDOM2_312690</name>
</gene>
<feature type="transmembrane region" description="Helical" evidence="2">
    <location>
        <begin position="132"/>
        <end position="155"/>
    </location>
</feature>